<dbReference type="EMBL" id="CP002869">
    <property type="protein sequence ID" value="AEI43507.1"/>
    <property type="molecule type" value="Genomic_DNA"/>
</dbReference>
<dbReference type="InterPro" id="IPR024775">
    <property type="entry name" value="DinB-like"/>
</dbReference>
<dbReference type="InterPro" id="IPR034660">
    <property type="entry name" value="DinB/YfiT-like"/>
</dbReference>
<dbReference type="AlphaFoldDB" id="F8FLD9"/>
<dbReference type="KEGG" id="pms:KNP414_04982"/>
<dbReference type="Gene3D" id="1.20.120.450">
    <property type="entry name" value="dinb family like domain"/>
    <property type="match status" value="1"/>
</dbReference>
<proteinExistence type="predicted"/>
<dbReference type="SUPFAM" id="SSF109854">
    <property type="entry name" value="DinB/YfiT-like putative metalloenzymes"/>
    <property type="match status" value="1"/>
</dbReference>
<dbReference type="HOGENOM" id="CLU_105789_3_1_9"/>
<sequence length="162" mass="18017">MSQTAIDVNVFAGNLSRIEESLKGLTEEQLTWKPAPDKWSIKEVVAHLADHLVVTAFRIRQIVSEEVPQVPAFDQDAWVAGIRANEVPLEELLDTYRVLLEVNLPLLKRLSPEEWARTAVNPRGKTVTLAELLEGFSKHVGTHLGQIERNRLAFGQTAAASS</sequence>
<dbReference type="PATRIC" id="fig|1036673.3.peg.4597"/>
<evidence type="ECO:0000313" key="3">
    <source>
        <dbReference type="Proteomes" id="UP000006620"/>
    </source>
</evidence>
<reference evidence="3" key="1">
    <citation type="submission" date="2011-06" db="EMBL/GenBank/DDBJ databases">
        <title>Complete genome sequence of Paenibacillus mucilaginosus KNP414.</title>
        <authorList>
            <person name="Wang J."/>
            <person name="Hu S."/>
            <person name="Hu X."/>
            <person name="Zhang B."/>
            <person name="Dong D."/>
            <person name="Zhang S."/>
            <person name="Zhao K."/>
            <person name="Wu D."/>
        </authorList>
    </citation>
    <scope>NUCLEOTIDE SEQUENCE [LARGE SCALE GENOMIC DNA]</scope>
    <source>
        <strain evidence="3">KNP414</strain>
    </source>
</reference>
<dbReference type="Pfam" id="PF12867">
    <property type="entry name" value="DinB_2"/>
    <property type="match status" value="1"/>
</dbReference>
<accession>F8FLD9</accession>
<evidence type="ECO:0000259" key="1">
    <source>
        <dbReference type="Pfam" id="PF12867"/>
    </source>
</evidence>
<feature type="domain" description="DinB-like" evidence="1">
    <location>
        <begin position="16"/>
        <end position="147"/>
    </location>
</feature>
<gene>
    <name evidence="2" type="ordered locus">KNP414_04982</name>
</gene>
<evidence type="ECO:0000313" key="2">
    <source>
        <dbReference type="EMBL" id="AEI43507.1"/>
    </source>
</evidence>
<dbReference type="Proteomes" id="UP000006620">
    <property type="component" value="Chromosome"/>
</dbReference>
<organism evidence="2 3">
    <name type="scientific">Paenibacillus mucilaginosus (strain KNP414)</name>
    <dbReference type="NCBI Taxonomy" id="1036673"/>
    <lineage>
        <taxon>Bacteria</taxon>
        <taxon>Bacillati</taxon>
        <taxon>Bacillota</taxon>
        <taxon>Bacilli</taxon>
        <taxon>Bacillales</taxon>
        <taxon>Paenibacillaceae</taxon>
        <taxon>Paenibacillus</taxon>
    </lineage>
</organism>
<protein>
    <recommendedName>
        <fullName evidence="1">DinB-like domain-containing protein</fullName>
    </recommendedName>
</protein>
<dbReference type="RefSeq" id="WP_013918660.1">
    <property type="nucleotide sequence ID" value="NC_015690.1"/>
</dbReference>
<name>F8FLD9_PAEMK</name>
<reference evidence="2 3" key="2">
    <citation type="journal article" date="2013" name="Genome Announc.">
        <title>Genome Sequence of Growth-Improving Paenibacillus mucilaginosus Strain KNP414.</title>
        <authorList>
            <person name="Lu J.J."/>
            <person name="Wang J.F."/>
            <person name="Hu X.F."/>
        </authorList>
    </citation>
    <scope>NUCLEOTIDE SEQUENCE [LARGE SCALE GENOMIC DNA]</scope>
    <source>
        <strain evidence="2 3">KNP414</strain>
    </source>
</reference>